<protein>
    <submittedName>
        <fullName evidence="5">AsnC family transcriptional regulator</fullName>
    </submittedName>
</protein>
<dbReference type="InterPro" id="IPR036390">
    <property type="entry name" value="WH_DNA-bd_sf"/>
</dbReference>
<dbReference type="CDD" id="cd00090">
    <property type="entry name" value="HTH_ARSR"/>
    <property type="match status" value="1"/>
</dbReference>
<evidence type="ECO:0000313" key="6">
    <source>
        <dbReference type="Proteomes" id="UP000253083"/>
    </source>
</evidence>
<dbReference type="Pfam" id="PF13412">
    <property type="entry name" value="HTH_24"/>
    <property type="match status" value="1"/>
</dbReference>
<evidence type="ECO:0000259" key="4">
    <source>
        <dbReference type="PROSITE" id="PS50956"/>
    </source>
</evidence>
<dbReference type="Proteomes" id="UP000253083">
    <property type="component" value="Unassembled WGS sequence"/>
</dbReference>
<dbReference type="InterPro" id="IPR019885">
    <property type="entry name" value="Tscrpt_reg_HTH_AsnC-type_CS"/>
</dbReference>
<dbReference type="GO" id="GO:0005829">
    <property type="term" value="C:cytosol"/>
    <property type="evidence" value="ECO:0007669"/>
    <property type="project" value="TreeGrafter"/>
</dbReference>
<evidence type="ECO:0000256" key="3">
    <source>
        <dbReference type="ARBA" id="ARBA00023163"/>
    </source>
</evidence>
<evidence type="ECO:0000256" key="2">
    <source>
        <dbReference type="ARBA" id="ARBA00023125"/>
    </source>
</evidence>
<dbReference type="Gene3D" id="3.30.70.920">
    <property type="match status" value="1"/>
</dbReference>
<dbReference type="PRINTS" id="PR00033">
    <property type="entry name" value="HTHASNC"/>
</dbReference>
<dbReference type="InterPro" id="IPR011991">
    <property type="entry name" value="ArsR-like_HTH"/>
</dbReference>
<feature type="domain" description="HTH asnC-type" evidence="4">
    <location>
        <begin position="4"/>
        <end position="65"/>
    </location>
</feature>
<dbReference type="RefSeq" id="WP_113954706.1">
    <property type="nucleotide sequence ID" value="NZ_QNRT01000003.1"/>
</dbReference>
<dbReference type="InParanoid" id="A0A395JKH8"/>
<keyword evidence="1" id="KW-0805">Transcription regulation</keyword>
<dbReference type="OrthoDB" id="166264at2"/>
<dbReference type="InterPro" id="IPR019887">
    <property type="entry name" value="Tscrpt_reg_AsnC/Lrp_C"/>
</dbReference>
<dbReference type="InterPro" id="IPR019888">
    <property type="entry name" value="Tscrpt_reg_AsnC-like"/>
</dbReference>
<keyword evidence="6" id="KW-1185">Reference proteome</keyword>
<dbReference type="InterPro" id="IPR036388">
    <property type="entry name" value="WH-like_DNA-bd_sf"/>
</dbReference>
<dbReference type="SMART" id="SM00344">
    <property type="entry name" value="HTH_ASNC"/>
    <property type="match status" value="1"/>
</dbReference>
<organism evidence="5 6">
    <name type="scientific">Arenicella xantha</name>
    <dbReference type="NCBI Taxonomy" id="644221"/>
    <lineage>
        <taxon>Bacteria</taxon>
        <taxon>Pseudomonadati</taxon>
        <taxon>Pseudomonadota</taxon>
        <taxon>Gammaproteobacteria</taxon>
        <taxon>Arenicellales</taxon>
        <taxon>Arenicellaceae</taxon>
        <taxon>Arenicella</taxon>
    </lineage>
</organism>
<dbReference type="InterPro" id="IPR011008">
    <property type="entry name" value="Dimeric_a/b-barrel"/>
</dbReference>
<gene>
    <name evidence="5" type="ORF">DFR28_103126</name>
</gene>
<sequence length="154" mass="17671">MTNIDNIDRQILRIVQEDAKISNLELAERVNLSPTPCARRVKHLEDAGIIAQHITLLDPEKLGLNLTAMISVTMDRHTADRFEKFERDATALPEVMECYVVTGQDSDFLIKVLVRDMRHYEEFLLRRLTKLEGVSGVHTSFVLRQPINKHVLPI</sequence>
<dbReference type="Pfam" id="PF01037">
    <property type="entry name" value="AsnC_trans_reg"/>
    <property type="match status" value="1"/>
</dbReference>
<name>A0A395JKH8_9GAMM</name>
<dbReference type="GO" id="GO:0006355">
    <property type="term" value="P:regulation of DNA-templated transcription"/>
    <property type="evidence" value="ECO:0007669"/>
    <property type="project" value="UniProtKB-ARBA"/>
</dbReference>
<accession>A0A395JKH8</accession>
<dbReference type="PANTHER" id="PTHR30154">
    <property type="entry name" value="LEUCINE-RESPONSIVE REGULATORY PROTEIN"/>
    <property type="match status" value="1"/>
</dbReference>
<dbReference type="InterPro" id="IPR000485">
    <property type="entry name" value="AsnC-type_HTH_dom"/>
</dbReference>
<dbReference type="SUPFAM" id="SSF46785">
    <property type="entry name" value="Winged helix' DNA-binding domain"/>
    <property type="match status" value="1"/>
</dbReference>
<dbReference type="Gene3D" id="1.10.10.10">
    <property type="entry name" value="Winged helix-like DNA-binding domain superfamily/Winged helix DNA-binding domain"/>
    <property type="match status" value="1"/>
</dbReference>
<dbReference type="PROSITE" id="PS50956">
    <property type="entry name" value="HTH_ASNC_2"/>
    <property type="match status" value="1"/>
</dbReference>
<evidence type="ECO:0000256" key="1">
    <source>
        <dbReference type="ARBA" id="ARBA00023015"/>
    </source>
</evidence>
<dbReference type="SUPFAM" id="SSF54909">
    <property type="entry name" value="Dimeric alpha+beta barrel"/>
    <property type="match status" value="1"/>
</dbReference>
<comment type="caution">
    <text evidence="5">The sequence shown here is derived from an EMBL/GenBank/DDBJ whole genome shotgun (WGS) entry which is preliminary data.</text>
</comment>
<keyword evidence="2" id="KW-0238">DNA-binding</keyword>
<keyword evidence="3" id="KW-0804">Transcription</keyword>
<dbReference type="AlphaFoldDB" id="A0A395JKH8"/>
<dbReference type="GO" id="GO:0043200">
    <property type="term" value="P:response to amino acid"/>
    <property type="evidence" value="ECO:0007669"/>
    <property type="project" value="TreeGrafter"/>
</dbReference>
<evidence type="ECO:0000313" key="5">
    <source>
        <dbReference type="EMBL" id="RBP49701.1"/>
    </source>
</evidence>
<proteinExistence type="predicted"/>
<dbReference type="GO" id="GO:0043565">
    <property type="term" value="F:sequence-specific DNA binding"/>
    <property type="evidence" value="ECO:0007669"/>
    <property type="project" value="InterPro"/>
</dbReference>
<dbReference type="PROSITE" id="PS00519">
    <property type="entry name" value="HTH_ASNC_1"/>
    <property type="match status" value="1"/>
</dbReference>
<dbReference type="EMBL" id="QNRT01000003">
    <property type="protein sequence ID" value="RBP49701.1"/>
    <property type="molecule type" value="Genomic_DNA"/>
</dbReference>
<dbReference type="PANTHER" id="PTHR30154:SF34">
    <property type="entry name" value="TRANSCRIPTIONAL REGULATOR AZLB"/>
    <property type="match status" value="1"/>
</dbReference>
<reference evidence="5 6" key="1">
    <citation type="submission" date="2018-06" db="EMBL/GenBank/DDBJ databases">
        <title>Genomic Encyclopedia of Type Strains, Phase IV (KMG-IV): sequencing the most valuable type-strain genomes for metagenomic binning, comparative biology and taxonomic classification.</title>
        <authorList>
            <person name="Goeker M."/>
        </authorList>
    </citation>
    <scope>NUCLEOTIDE SEQUENCE [LARGE SCALE GENOMIC DNA]</scope>
    <source>
        <strain evidence="5 6">DSM 24032</strain>
    </source>
</reference>